<protein>
    <recommendedName>
        <fullName evidence="4">NYN domain-containing protein</fullName>
    </recommendedName>
</protein>
<evidence type="ECO:0000313" key="2">
    <source>
        <dbReference type="EMBL" id="NYS26031.1"/>
    </source>
</evidence>
<evidence type="ECO:0008006" key="4">
    <source>
        <dbReference type="Google" id="ProtNLM"/>
    </source>
</evidence>
<keyword evidence="3" id="KW-1185">Reference proteome</keyword>
<dbReference type="RefSeq" id="WP_179906830.1">
    <property type="nucleotide sequence ID" value="NZ_JACBXS010000031.1"/>
</dbReference>
<evidence type="ECO:0000256" key="1">
    <source>
        <dbReference type="SAM" id="MobiDB-lite"/>
    </source>
</evidence>
<organism evidence="2 3">
    <name type="scientific">Rhabdonatronobacter sediminivivens</name>
    <dbReference type="NCBI Taxonomy" id="2743469"/>
    <lineage>
        <taxon>Bacteria</taxon>
        <taxon>Pseudomonadati</taxon>
        <taxon>Pseudomonadota</taxon>
        <taxon>Alphaproteobacteria</taxon>
        <taxon>Rhodobacterales</taxon>
        <taxon>Paracoccaceae</taxon>
        <taxon>Rhabdonatronobacter</taxon>
    </lineage>
</organism>
<sequence length="214" mass="23679">MTILHRTLGRIMPTPCQIQDPHRSRQAPATPGRSHDCLPAATGDFGALARARRVAVILDAENLVYSARDYDWRLDFVRLGQLLRRHFRRVEMHAVVSVAPDQVDATRRDAERVGWVGHARPIVTTPRHRCANGDVTCAFVTATLLARFKADTLLLGTGDGPLGLDIARAARTSFPSCRQIATLSLKATTSRLLNRENAPEIDANLYLGQDVLRI</sequence>
<proteinExistence type="predicted"/>
<dbReference type="Proteomes" id="UP000529417">
    <property type="component" value="Unassembled WGS sequence"/>
</dbReference>
<evidence type="ECO:0000313" key="3">
    <source>
        <dbReference type="Proteomes" id="UP000529417"/>
    </source>
</evidence>
<dbReference type="EMBL" id="JACBXS010000031">
    <property type="protein sequence ID" value="NYS26031.1"/>
    <property type="molecule type" value="Genomic_DNA"/>
</dbReference>
<accession>A0A7Z0L084</accession>
<dbReference type="Gene3D" id="3.40.50.1010">
    <property type="entry name" value="5'-nuclease"/>
    <property type="match status" value="1"/>
</dbReference>
<gene>
    <name evidence="2" type="ORF">HUK65_13635</name>
</gene>
<reference evidence="2 3" key="1">
    <citation type="journal article" date="2000" name="Arch. Microbiol.">
        <title>Rhodobaca bogoriensis gen. nov. and sp. nov., an alkaliphilic purple nonsulfur bacterium from African Rift Valley soda lakes.</title>
        <authorList>
            <person name="Milford A.D."/>
            <person name="Achenbach L.A."/>
            <person name="Jung D.O."/>
            <person name="Madigan M.T."/>
        </authorList>
    </citation>
    <scope>NUCLEOTIDE SEQUENCE [LARGE SCALE GENOMIC DNA]</scope>
    <source>
        <strain evidence="2 3">2376</strain>
    </source>
</reference>
<feature type="region of interest" description="Disordered" evidence="1">
    <location>
        <begin position="14"/>
        <end position="36"/>
    </location>
</feature>
<dbReference type="AlphaFoldDB" id="A0A7Z0L084"/>
<name>A0A7Z0L084_9RHOB</name>
<comment type="caution">
    <text evidence="2">The sequence shown here is derived from an EMBL/GenBank/DDBJ whole genome shotgun (WGS) entry which is preliminary data.</text>
</comment>